<dbReference type="InterPro" id="IPR006015">
    <property type="entry name" value="Universal_stress_UspA"/>
</dbReference>
<dbReference type="Gene3D" id="3.40.50.620">
    <property type="entry name" value="HUPs"/>
    <property type="match status" value="1"/>
</dbReference>
<evidence type="ECO:0000256" key="2">
    <source>
        <dbReference type="PIRNR" id="PIRNR006276"/>
    </source>
</evidence>
<dbReference type="SUPFAM" id="SSF52402">
    <property type="entry name" value="Adenine nucleotide alpha hydrolases-like"/>
    <property type="match status" value="1"/>
</dbReference>
<dbReference type="InterPro" id="IPR014729">
    <property type="entry name" value="Rossmann-like_a/b/a_fold"/>
</dbReference>
<reference evidence="5" key="1">
    <citation type="submission" date="2016-06" db="EMBL/GenBank/DDBJ databases">
        <authorList>
            <person name="Nascimento L."/>
            <person name="Pereira R.V."/>
            <person name="Martins L.F."/>
            <person name="Quaggio R.B."/>
            <person name="Silva A.M."/>
            <person name="Setubal J.C."/>
        </authorList>
    </citation>
    <scope>NUCLEOTIDE SEQUENCE [LARGE SCALE GENOMIC DNA]</scope>
</reference>
<organism evidence="4 5">
    <name type="scientific">Bacillus thermozeamaize</name>
    <dbReference type="NCBI Taxonomy" id="230954"/>
    <lineage>
        <taxon>Bacteria</taxon>
        <taxon>Bacillati</taxon>
        <taxon>Bacillota</taxon>
        <taxon>Bacilli</taxon>
        <taxon>Bacillales</taxon>
        <taxon>Bacillaceae</taxon>
        <taxon>Bacillus</taxon>
    </lineage>
</organism>
<sequence length="143" mass="15204">MFKKILVATDGSEGSKKAVQTAVKLVEGASDVQVTLITVVQPVPLSLYADLQALNIDPMANIERQAREQVEEDAASLRDAGVACDTKVVVGDPGTEICRVAKEEGYELVVVGSRGLNQFAEIVLGSVSHRVLHHAGCPVLVVR</sequence>
<dbReference type="Pfam" id="PF00582">
    <property type="entry name" value="Usp"/>
    <property type="match status" value="1"/>
</dbReference>
<proteinExistence type="inferred from homology"/>
<dbReference type="PANTHER" id="PTHR46268">
    <property type="entry name" value="STRESS RESPONSE PROTEIN NHAX"/>
    <property type="match status" value="1"/>
</dbReference>
<dbReference type="PRINTS" id="PR01438">
    <property type="entry name" value="UNVRSLSTRESS"/>
</dbReference>
<dbReference type="PANTHER" id="PTHR46268:SF6">
    <property type="entry name" value="UNIVERSAL STRESS PROTEIN UP12"/>
    <property type="match status" value="1"/>
</dbReference>
<evidence type="ECO:0000256" key="1">
    <source>
        <dbReference type="ARBA" id="ARBA00008791"/>
    </source>
</evidence>
<comment type="similarity">
    <text evidence="1 2">Belongs to the universal stress protein A family.</text>
</comment>
<accession>A0A1Y3PH66</accession>
<feature type="domain" description="UspA" evidence="3">
    <location>
        <begin position="1"/>
        <end position="143"/>
    </location>
</feature>
<evidence type="ECO:0000313" key="4">
    <source>
        <dbReference type="EMBL" id="OUM85497.1"/>
    </source>
</evidence>
<gene>
    <name evidence="4" type="ORF">BAA01_10505</name>
</gene>
<evidence type="ECO:0000259" key="3">
    <source>
        <dbReference type="Pfam" id="PF00582"/>
    </source>
</evidence>
<dbReference type="CDD" id="cd00293">
    <property type="entry name" value="USP-like"/>
    <property type="match status" value="1"/>
</dbReference>
<name>A0A1Y3PH66_9BACI</name>
<protein>
    <recommendedName>
        <fullName evidence="2">Universal stress protein</fullName>
    </recommendedName>
</protein>
<dbReference type="AlphaFoldDB" id="A0A1Y3PH66"/>
<evidence type="ECO:0000313" key="5">
    <source>
        <dbReference type="Proteomes" id="UP000196475"/>
    </source>
</evidence>
<dbReference type="InterPro" id="IPR006016">
    <property type="entry name" value="UspA"/>
</dbReference>
<dbReference type="Proteomes" id="UP000196475">
    <property type="component" value="Unassembled WGS sequence"/>
</dbReference>
<dbReference type="PIRSF" id="PIRSF006276">
    <property type="entry name" value="UspA"/>
    <property type="match status" value="1"/>
</dbReference>
<dbReference type="EMBL" id="LZRT01000101">
    <property type="protein sequence ID" value="OUM85497.1"/>
    <property type="molecule type" value="Genomic_DNA"/>
</dbReference>
<comment type="caution">
    <text evidence="4">The sequence shown here is derived from an EMBL/GenBank/DDBJ whole genome shotgun (WGS) entry which is preliminary data.</text>
</comment>